<name>A0A1F4Y4R9_9BACT</name>
<feature type="short sequence motif" description="'HIGH' region" evidence="7">
    <location>
        <begin position="11"/>
        <end position="21"/>
    </location>
</feature>
<dbReference type="EMBL" id="MEXB01000002">
    <property type="protein sequence ID" value="OGC88858.1"/>
    <property type="molecule type" value="Genomic_DNA"/>
</dbReference>
<evidence type="ECO:0000256" key="5">
    <source>
        <dbReference type="ARBA" id="ARBA00022917"/>
    </source>
</evidence>
<keyword evidence="4 7" id="KW-0067">ATP-binding</keyword>
<comment type="subcellular location">
    <subcellularLocation>
        <location evidence="7">Cytoplasm</location>
    </subcellularLocation>
</comment>
<keyword evidence="5 7" id="KW-0648">Protein biosynthesis</keyword>
<dbReference type="InterPro" id="IPR000924">
    <property type="entry name" value="Glu/Gln-tRNA-synth"/>
</dbReference>
<gene>
    <name evidence="7" type="primary">gltX</name>
    <name evidence="10" type="ORF">A2419_02410</name>
</gene>
<accession>A0A1F4Y4R9</accession>
<keyword evidence="3 7" id="KW-0547">Nucleotide-binding</keyword>
<dbReference type="InterPro" id="IPR001412">
    <property type="entry name" value="aa-tRNA-synth_I_CS"/>
</dbReference>
<evidence type="ECO:0000313" key="10">
    <source>
        <dbReference type="EMBL" id="OGC88858.1"/>
    </source>
</evidence>
<comment type="caution">
    <text evidence="7">Lacks conserved residue(s) required for the propagation of feature annotation.</text>
</comment>
<reference evidence="10 11" key="1">
    <citation type="journal article" date="2016" name="Nat. Commun.">
        <title>Thousands of microbial genomes shed light on interconnected biogeochemical processes in an aquifer system.</title>
        <authorList>
            <person name="Anantharaman K."/>
            <person name="Brown C.T."/>
            <person name="Hug L.A."/>
            <person name="Sharon I."/>
            <person name="Castelle C.J."/>
            <person name="Probst A.J."/>
            <person name="Thomas B.C."/>
            <person name="Singh A."/>
            <person name="Wilkins M.J."/>
            <person name="Karaoz U."/>
            <person name="Brodie E.L."/>
            <person name="Williams K.H."/>
            <person name="Hubbard S.S."/>
            <person name="Banfield J.F."/>
        </authorList>
    </citation>
    <scope>NUCLEOTIDE SEQUENCE [LARGE SCALE GENOMIC DNA]</scope>
</reference>
<feature type="short sequence motif" description="'KMSKS' region" evidence="7">
    <location>
        <begin position="210"/>
        <end position="214"/>
    </location>
</feature>
<evidence type="ECO:0000259" key="8">
    <source>
        <dbReference type="Pfam" id="PF00749"/>
    </source>
</evidence>
<evidence type="ECO:0000256" key="6">
    <source>
        <dbReference type="ARBA" id="ARBA00023146"/>
    </source>
</evidence>
<dbReference type="GO" id="GO:0005829">
    <property type="term" value="C:cytosol"/>
    <property type="evidence" value="ECO:0007669"/>
    <property type="project" value="TreeGrafter"/>
</dbReference>
<dbReference type="InterPro" id="IPR004527">
    <property type="entry name" value="Glu-tRNA-ligase_bac/mito"/>
</dbReference>
<dbReference type="InterPro" id="IPR049940">
    <property type="entry name" value="GluQ/Sye"/>
</dbReference>
<evidence type="ECO:0000256" key="4">
    <source>
        <dbReference type="ARBA" id="ARBA00022840"/>
    </source>
</evidence>
<dbReference type="GO" id="GO:0004818">
    <property type="term" value="F:glutamate-tRNA ligase activity"/>
    <property type="evidence" value="ECO:0007669"/>
    <property type="project" value="UniProtKB-UniRule"/>
</dbReference>
<organism evidence="10 11">
    <name type="scientific">Candidatus Adlerbacteria bacterium RIFOXYC1_FULL_48_26</name>
    <dbReference type="NCBI Taxonomy" id="1797247"/>
    <lineage>
        <taxon>Bacteria</taxon>
        <taxon>Candidatus Adleribacteriota</taxon>
    </lineage>
</organism>
<keyword evidence="2 7" id="KW-0436">Ligase</keyword>
<evidence type="ECO:0000256" key="2">
    <source>
        <dbReference type="ARBA" id="ARBA00022598"/>
    </source>
</evidence>
<dbReference type="PANTHER" id="PTHR43311">
    <property type="entry name" value="GLUTAMATE--TRNA LIGASE"/>
    <property type="match status" value="1"/>
</dbReference>
<dbReference type="PRINTS" id="PR00987">
    <property type="entry name" value="TRNASYNTHGLU"/>
</dbReference>
<evidence type="ECO:0000313" key="11">
    <source>
        <dbReference type="Proteomes" id="UP000176568"/>
    </source>
</evidence>
<comment type="catalytic activity">
    <reaction evidence="7">
        <text>tRNA(Glu) + L-glutamate + ATP = L-glutamyl-tRNA(Glu) + AMP + diphosphate</text>
        <dbReference type="Rhea" id="RHEA:23540"/>
        <dbReference type="Rhea" id="RHEA-COMP:9663"/>
        <dbReference type="Rhea" id="RHEA-COMP:9680"/>
        <dbReference type="ChEBI" id="CHEBI:29985"/>
        <dbReference type="ChEBI" id="CHEBI:30616"/>
        <dbReference type="ChEBI" id="CHEBI:33019"/>
        <dbReference type="ChEBI" id="CHEBI:78442"/>
        <dbReference type="ChEBI" id="CHEBI:78520"/>
        <dbReference type="ChEBI" id="CHEBI:456215"/>
        <dbReference type="EC" id="6.1.1.17"/>
    </reaction>
</comment>
<dbReference type="SUPFAM" id="SSF48163">
    <property type="entry name" value="An anticodon-binding domain of class I aminoacyl-tRNA synthetases"/>
    <property type="match status" value="1"/>
</dbReference>
<keyword evidence="7" id="KW-0963">Cytoplasm</keyword>
<evidence type="ECO:0000256" key="7">
    <source>
        <dbReference type="HAMAP-Rule" id="MF_00022"/>
    </source>
</evidence>
<proteinExistence type="inferred from homology"/>
<dbReference type="GO" id="GO:0000049">
    <property type="term" value="F:tRNA binding"/>
    <property type="evidence" value="ECO:0007669"/>
    <property type="project" value="InterPro"/>
</dbReference>
<dbReference type="Pfam" id="PF19269">
    <property type="entry name" value="Anticodon_2"/>
    <property type="match status" value="1"/>
</dbReference>
<keyword evidence="6 7" id="KW-0030">Aminoacyl-tRNA synthetase</keyword>
<dbReference type="GO" id="GO:0008270">
    <property type="term" value="F:zinc ion binding"/>
    <property type="evidence" value="ECO:0007669"/>
    <property type="project" value="InterPro"/>
</dbReference>
<comment type="function">
    <text evidence="7">Catalyzes the attachment of glutamate to tRNA(Glu) in a two-step reaction: glutamate is first activated by ATP to form Glu-AMP and then transferred to the acceptor end of tRNA(Glu).</text>
</comment>
<dbReference type="CDD" id="cd00808">
    <property type="entry name" value="GluRS_core"/>
    <property type="match status" value="1"/>
</dbReference>
<dbReference type="InterPro" id="IPR033910">
    <property type="entry name" value="GluRS_core"/>
</dbReference>
<dbReference type="STRING" id="1797247.A2419_02410"/>
<feature type="binding site" evidence="7">
    <location>
        <position position="213"/>
    </location>
    <ligand>
        <name>ATP</name>
        <dbReference type="ChEBI" id="CHEBI:30616"/>
    </ligand>
</feature>
<dbReference type="InterPro" id="IPR020751">
    <property type="entry name" value="aa-tRNA-synth_I_codon-bd_sub2"/>
</dbReference>
<feature type="domain" description="Aminoacyl-tRNA synthetase class I anticodon-binding" evidence="9">
    <location>
        <begin position="307"/>
        <end position="439"/>
    </location>
</feature>
<dbReference type="SUPFAM" id="SSF52374">
    <property type="entry name" value="Nucleotidylyl transferase"/>
    <property type="match status" value="1"/>
</dbReference>
<dbReference type="AlphaFoldDB" id="A0A1F4Y4R9"/>
<dbReference type="Gene3D" id="3.40.50.620">
    <property type="entry name" value="HUPs"/>
    <property type="match status" value="2"/>
</dbReference>
<protein>
    <recommendedName>
        <fullName evidence="7">Glutamate--tRNA ligase</fullName>
        <ecNumber evidence="7">6.1.1.17</ecNumber>
    </recommendedName>
    <alternativeName>
        <fullName evidence="7">Glutamyl-tRNA synthetase</fullName>
        <shortName evidence="7">GluRS</shortName>
    </alternativeName>
</protein>
<dbReference type="GO" id="GO:0006424">
    <property type="term" value="P:glutamyl-tRNA aminoacylation"/>
    <property type="evidence" value="ECO:0007669"/>
    <property type="project" value="UniProtKB-UniRule"/>
</dbReference>
<dbReference type="HAMAP" id="MF_00022">
    <property type="entry name" value="Glu_tRNA_synth_type1"/>
    <property type="match status" value="1"/>
</dbReference>
<dbReference type="InterPro" id="IPR014729">
    <property type="entry name" value="Rossmann-like_a/b/a_fold"/>
</dbReference>
<evidence type="ECO:0000256" key="1">
    <source>
        <dbReference type="ARBA" id="ARBA00007894"/>
    </source>
</evidence>
<evidence type="ECO:0000256" key="3">
    <source>
        <dbReference type="ARBA" id="ARBA00022741"/>
    </source>
</evidence>
<comment type="subunit">
    <text evidence="7">Monomer.</text>
</comment>
<dbReference type="PROSITE" id="PS00178">
    <property type="entry name" value="AA_TRNA_LIGASE_I"/>
    <property type="match status" value="1"/>
</dbReference>
<dbReference type="Proteomes" id="UP000176568">
    <property type="component" value="Unassembled WGS sequence"/>
</dbReference>
<dbReference type="InterPro" id="IPR008925">
    <property type="entry name" value="aa_tRNA-synth_I_cd-bd_sf"/>
</dbReference>
<dbReference type="InterPro" id="IPR020058">
    <property type="entry name" value="Glu/Gln-tRNA-synth_Ib_cat-dom"/>
</dbReference>
<feature type="domain" description="Glutamyl/glutaminyl-tRNA synthetase class Ib catalytic" evidence="8">
    <location>
        <begin position="100"/>
        <end position="279"/>
    </location>
</feature>
<evidence type="ECO:0000259" key="9">
    <source>
        <dbReference type="Pfam" id="PF19269"/>
    </source>
</evidence>
<dbReference type="EC" id="6.1.1.17" evidence="7"/>
<sequence>MSANVVTRIAPSPTGEMHIGTVRTALVNYIFAKQNGGKYIVRVEDTDKERNKTEWVDAIWRDFEWCALTPDATYVQSEHIARHRELLLKLVEENKAYISKEAKKDDASQTVEVVRLRNAGGIVTFTDLVRGEVSIDTTELGDFVIARSIDDPLYHFAVVADDGDAGVTHVIRGDDHISNTPRQILILEALGFTRPAYAHLPLILAPDRSKLSKRKHGASLENYRAQGFLPEAILNYLALLGWNPGTEKEMFTVDELVSEFSLERVHTAGAVFDIEKMKWFNHEYIKLLSMEEYGARLTAFIESRGESAPSYMPEILTELRNRARTFSEAADFLLDGEFSFMEETIPTPAAELLLKGAKAEASAVKEHLQTVADMLANHEVFTADSVKDAIFAYATEKGRASVLWPMRVALSGKEKSPDPFTLAQLLGKERTLSRIAAALGVF</sequence>
<dbReference type="Pfam" id="PF00749">
    <property type="entry name" value="tRNA-synt_1c"/>
    <property type="match status" value="1"/>
</dbReference>
<dbReference type="GO" id="GO:0005524">
    <property type="term" value="F:ATP binding"/>
    <property type="evidence" value="ECO:0007669"/>
    <property type="project" value="UniProtKB-UniRule"/>
</dbReference>
<comment type="similarity">
    <text evidence="1 7">Belongs to the class-I aminoacyl-tRNA synthetase family. Glutamate--tRNA ligase type 1 subfamily.</text>
</comment>
<dbReference type="Gene3D" id="1.10.10.350">
    <property type="match status" value="1"/>
</dbReference>
<dbReference type="InterPro" id="IPR045462">
    <property type="entry name" value="aa-tRNA-synth_I_cd-bd"/>
</dbReference>
<comment type="caution">
    <text evidence="10">The sequence shown here is derived from an EMBL/GenBank/DDBJ whole genome shotgun (WGS) entry which is preliminary data.</text>
</comment>
<dbReference type="PANTHER" id="PTHR43311:SF2">
    <property type="entry name" value="GLUTAMATE--TRNA LIGASE, MITOCHONDRIAL-RELATED"/>
    <property type="match status" value="1"/>
</dbReference>